<keyword evidence="2" id="KW-1185">Reference proteome</keyword>
<accession>A0ABU6XB49</accession>
<dbReference type="EMBL" id="JASCZI010211530">
    <property type="protein sequence ID" value="MED6193893.1"/>
    <property type="molecule type" value="Genomic_DNA"/>
</dbReference>
<evidence type="ECO:0000313" key="2">
    <source>
        <dbReference type="Proteomes" id="UP001341840"/>
    </source>
</evidence>
<evidence type="ECO:0000313" key="1">
    <source>
        <dbReference type="EMBL" id="MED6193893.1"/>
    </source>
</evidence>
<gene>
    <name evidence="1" type="ORF">PIB30_023414</name>
</gene>
<proteinExistence type="predicted"/>
<reference evidence="1 2" key="1">
    <citation type="journal article" date="2023" name="Plants (Basel)">
        <title>Bridging the Gap: Combining Genomics and Transcriptomics Approaches to Understand Stylosanthes scabra, an Orphan Legume from the Brazilian Caatinga.</title>
        <authorList>
            <person name="Ferreira-Neto J.R.C."/>
            <person name="da Silva M.D."/>
            <person name="Binneck E."/>
            <person name="de Melo N.F."/>
            <person name="da Silva R.H."/>
            <person name="de Melo A.L.T.M."/>
            <person name="Pandolfi V."/>
            <person name="Bustamante F.O."/>
            <person name="Brasileiro-Vidal A.C."/>
            <person name="Benko-Iseppon A.M."/>
        </authorList>
    </citation>
    <scope>NUCLEOTIDE SEQUENCE [LARGE SCALE GENOMIC DNA]</scope>
    <source>
        <tissue evidence="1">Leaves</tissue>
    </source>
</reference>
<sequence>MNLEAGSWGVVGIVGDNHPTESPSFSQEVDYWEGESDKTRYIINKDRGVFEWDEEVDYGLENFFGQEKTSNTGCDDAVNVGDIDGNKNCHDPLNDEESDIGSSWDNEDVIEAFEAEKL</sequence>
<name>A0ABU6XB49_9FABA</name>
<organism evidence="1 2">
    <name type="scientific">Stylosanthes scabra</name>
    <dbReference type="NCBI Taxonomy" id="79078"/>
    <lineage>
        <taxon>Eukaryota</taxon>
        <taxon>Viridiplantae</taxon>
        <taxon>Streptophyta</taxon>
        <taxon>Embryophyta</taxon>
        <taxon>Tracheophyta</taxon>
        <taxon>Spermatophyta</taxon>
        <taxon>Magnoliopsida</taxon>
        <taxon>eudicotyledons</taxon>
        <taxon>Gunneridae</taxon>
        <taxon>Pentapetalae</taxon>
        <taxon>rosids</taxon>
        <taxon>fabids</taxon>
        <taxon>Fabales</taxon>
        <taxon>Fabaceae</taxon>
        <taxon>Papilionoideae</taxon>
        <taxon>50 kb inversion clade</taxon>
        <taxon>dalbergioids sensu lato</taxon>
        <taxon>Dalbergieae</taxon>
        <taxon>Pterocarpus clade</taxon>
        <taxon>Stylosanthes</taxon>
    </lineage>
</organism>
<comment type="caution">
    <text evidence="1">The sequence shown here is derived from an EMBL/GenBank/DDBJ whole genome shotgun (WGS) entry which is preliminary data.</text>
</comment>
<protein>
    <submittedName>
        <fullName evidence="1">Uncharacterized protein</fullName>
    </submittedName>
</protein>
<dbReference type="Proteomes" id="UP001341840">
    <property type="component" value="Unassembled WGS sequence"/>
</dbReference>